<dbReference type="RefSeq" id="XP_002776578.1">
    <property type="nucleotide sequence ID" value="XM_002776532.1"/>
</dbReference>
<reference evidence="2 3" key="1">
    <citation type="submission" date="2008-07" db="EMBL/GenBank/DDBJ databases">
        <authorList>
            <person name="El-Sayed N."/>
            <person name="Caler E."/>
            <person name="Inman J."/>
            <person name="Amedeo P."/>
            <person name="Hass B."/>
            <person name="Wortman J."/>
        </authorList>
    </citation>
    <scope>NUCLEOTIDE SEQUENCE [LARGE SCALE GENOMIC DNA]</scope>
    <source>
        <strain evidence="3">ATCC 50983 / TXsc</strain>
    </source>
</reference>
<evidence type="ECO:0000313" key="3">
    <source>
        <dbReference type="Proteomes" id="UP000007800"/>
    </source>
</evidence>
<feature type="compositionally biased region" description="Basic residues" evidence="1">
    <location>
        <begin position="42"/>
        <end position="61"/>
    </location>
</feature>
<dbReference type="EMBL" id="GG679081">
    <property type="protein sequence ID" value="EER08394.1"/>
    <property type="molecule type" value="Genomic_DNA"/>
</dbReference>
<dbReference type="SUPFAM" id="SSF52047">
    <property type="entry name" value="RNI-like"/>
    <property type="match status" value="1"/>
</dbReference>
<dbReference type="InterPro" id="IPR032675">
    <property type="entry name" value="LRR_dom_sf"/>
</dbReference>
<sequence>MHSRRPNPKEFIKTPRLHRSIIKDVDAAAADVIKLNPNTAKPRAKAKAKGKAKARGKAKVKAKAEGKRAGKTVVTLETLETDISLGNIGGDSSSDDESSLHGKKRDRGSDSSTLAETMPTPKRVMRVPRLVIRSALQVLGPAEFLDTQSICRLAATCRLFREMFYPVCGSIRLPVLDLSGTVRESLLRVVGRLDVKALKVLRVAVDADGHRRALSALLDKHKFLPELRHLTLECYNSQVSDAKISLVMDRLTEASTSKLCSLTLVNVCCGPDSREAVVDLINSATGLRSLWLAERSPLPNRLAFPPSLEFLTVTSRSSSLTMDVKPLIRFLRKSNLQRITRFDLSGVKVTGIDALSKERVEGLWNLPNYMPKLIFFAVRIPFCPLGLRSLIELRLAHPRSLFLFRRALSEWQSPGLVISHPSVRQGLVDSPFARASSTSDQMLCSARNLYRFVGSAPGPDVLYESEFNSTWQELSDPLKRQYIILSRLWTAAWKDSDLSSH</sequence>
<evidence type="ECO:0000313" key="2">
    <source>
        <dbReference type="EMBL" id="EER08394.1"/>
    </source>
</evidence>
<dbReference type="Proteomes" id="UP000007800">
    <property type="component" value="Unassembled WGS sequence"/>
</dbReference>
<gene>
    <name evidence="2" type="ORF">Pmar_PMAR000435</name>
</gene>
<dbReference type="GeneID" id="9041290"/>
<protein>
    <submittedName>
        <fullName evidence="2">Uncharacterized protein</fullName>
    </submittedName>
</protein>
<dbReference type="OrthoDB" id="10348827at2759"/>
<name>C5L4F7_PERM5</name>
<feature type="region of interest" description="Disordered" evidence="1">
    <location>
        <begin position="87"/>
        <end position="120"/>
    </location>
</feature>
<feature type="region of interest" description="Disordered" evidence="1">
    <location>
        <begin position="38"/>
        <end position="67"/>
    </location>
</feature>
<accession>C5L4F7</accession>
<dbReference type="InParanoid" id="C5L4F7"/>
<proteinExistence type="predicted"/>
<evidence type="ECO:0000256" key="1">
    <source>
        <dbReference type="SAM" id="MobiDB-lite"/>
    </source>
</evidence>
<keyword evidence="3" id="KW-1185">Reference proteome</keyword>
<dbReference type="Gene3D" id="3.80.10.10">
    <property type="entry name" value="Ribonuclease Inhibitor"/>
    <property type="match status" value="1"/>
</dbReference>
<dbReference type="AlphaFoldDB" id="C5L4F7"/>
<organism evidence="3">
    <name type="scientific">Perkinsus marinus (strain ATCC 50983 / TXsc)</name>
    <dbReference type="NCBI Taxonomy" id="423536"/>
    <lineage>
        <taxon>Eukaryota</taxon>
        <taxon>Sar</taxon>
        <taxon>Alveolata</taxon>
        <taxon>Perkinsozoa</taxon>
        <taxon>Perkinsea</taxon>
        <taxon>Perkinsida</taxon>
        <taxon>Perkinsidae</taxon>
        <taxon>Perkinsus</taxon>
    </lineage>
</organism>